<feature type="compositionally biased region" description="Basic and acidic residues" evidence="1">
    <location>
        <begin position="7"/>
        <end position="40"/>
    </location>
</feature>
<dbReference type="Proteomes" id="UP000178930">
    <property type="component" value="Unassembled WGS sequence"/>
</dbReference>
<feature type="region of interest" description="Disordered" evidence="1">
    <location>
        <begin position="1"/>
        <end position="40"/>
    </location>
</feature>
<dbReference type="EMBL" id="MHIB01000037">
    <property type="protein sequence ID" value="OGY43375.1"/>
    <property type="molecule type" value="Genomic_DNA"/>
</dbReference>
<accession>A0A1G1XTF9</accession>
<evidence type="ECO:0000313" key="3">
    <source>
        <dbReference type="Proteomes" id="UP000178930"/>
    </source>
</evidence>
<name>A0A1G1XTF9_9BACT</name>
<protein>
    <submittedName>
        <fullName evidence="2">Uncharacterized protein</fullName>
    </submittedName>
</protein>
<reference evidence="2 3" key="1">
    <citation type="journal article" date="2016" name="Nat. Commun.">
        <title>Thousands of microbial genomes shed light on interconnected biogeochemical processes in an aquifer system.</title>
        <authorList>
            <person name="Anantharaman K."/>
            <person name="Brown C.T."/>
            <person name="Hug L.A."/>
            <person name="Sharon I."/>
            <person name="Castelle C.J."/>
            <person name="Probst A.J."/>
            <person name="Thomas B.C."/>
            <person name="Singh A."/>
            <person name="Wilkins M.J."/>
            <person name="Karaoz U."/>
            <person name="Brodie E.L."/>
            <person name="Williams K.H."/>
            <person name="Hubbard S.S."/>
            <person name="Banfield J.F."/>
        </authorList>
    </citation>
    <scope>NUCLEOTIDE SEQUENCE [LARGE SCALE GENOMIC DNA]</scope>
</reference>
<proteinExistence type="predicted"/>
<gene>
    <name evidence="2" type="ORF">A2729_04340</name>
</gene>
<dbReference type="AlphaFoldDB" id="A0A1G1XTF9"/>
<comment type="caution">
    <text evidence="2">The sequence shown here is derived from an EMBL/GenBank/DDBJ whole genome shotgun (WGS) entry which is preliminary data.</text>
</comment>
<sequence>MAINDFIKNKDQNKEIFPTHETEPKPKFGTEEKEAVFEPPVEKIRPEVLTEIEKIDQEPLKKPAWPTDQAKPGVEASGKSQSLIQIEKILEEDLAETYFRLEPELRQKFKTKGEKTALKISELLGQAKVRVKNIFRLILDWLKLIPGVNKFFLIQEAKIKTDRIMKLRK</sequence>
<evidence type="ECO:0000256" key="1">
    <source>
        <dbReference type="SAM" id="MobiDB-lite"/>
    </source>
</evidence>
<dbReference type="STRING" id="1797532.A2729_04340"/>
<evidence type="ECO:0000313" key="2">
    <source>
        <dbReference type="EMBL" id="OGY43375.1"/>
    </source>
</evidence>
<organism evidence="2 3">
    <name type="scientific">Candidatus Buchananbacteria bacterium RIFCSPHIGHO2_01_FULL_39_14</name>
    <dbReference type="NCBI Taxonomy" id="1797532"/>
    <lineage>
        <taxon>Bacteria</taxon>
        <taxon>Candidatus Buchananiibacteriota</taxon>
    </lineage>
</organism>